<keyword evidence="1" id="KW-1133">Transmembrane helix</keyword>
<protein>
    <submittedName>
        <fullName evidence="2">Uncharacterized protein</fullName>
    </submittedName>
</protein>
<accession>A0ABV6ZWZ3</accession>
<sequence length="62" mass="6257">MNDNSSSGRTRFSANHFAGGVGGGGLLFLILSLATGNPVLGVLFGLLPGVAIGLWLALTSRD</sequence>
<dbReference type="RefSeq" id="WP_343164899.1">
    <property type="nucleotide sequence ID" value="NZ_JBHRSV010000012.1"/>
</dbReference>
<comment type="caution">
    <text evidence="2">The sequence shown here is derived from an EMBL/GenBank/DDBJ whole genome shotgun (WGS) entry which is preliminary data.</text>
</comment>
<feature type="transmembrane region" description="Helical" evidence="1">
    <location>
        <begin position="39"/>
        <end position="58"/>
    </location>
</feature>
<reference evidence="3" key="1">
    <citation type="journal article" date="2019" name="Int. J. Syst. Evol. Microbiol.">
        <title>The Global Catalogue of Microorganisms (GCM) 10K type strain sequencing project: providing services to taxonomists for standard genome sequencing and annotation.</title>
        <authorList>
            <consortium name="The Broad Institute Genomics Platform"/>
            <consortium name="The Broad Institute Genome Sequencing Center for Infectious Disease"/>
            <person name="Wu L."/>
            <person name="Ma J."/>
        </authorList>
    </citation>
    <scope>NUCLEOTIDE SEQUENCE [LARGE SCALE GENOMIC DNA]</scope>
    <source>
        <strain evidence="3">KCTC 52487</strain>
    </source>
</reference>
<name>A0ABV6ZWZ3_9PROT</name>
<keyword evidence="1" id="KW-0812">Transmembrane</keyword>
<gene>
    <name evidence="2" type="ORF">ACFOOR_07325</name>
</gene>
<dbReference type="Proteomes" id="UP001595379">
    <property type="component" value="Unassembled WGS sequence"/>
</dbReference>
<proteinExistence type="predicted"/>
<evidence type="ECO:0000313" key="2">
    <source>
        <dbReference type="EMBL" id="MFC2925913.1"/>
    </source>
</evidence>
<evidence type="ECO:0000313" key="3">
    <source>
        <dbReference type="Proteomes" id="UP001595379"/>
    </source>
</evidence>
<dbReference type="EMBL" id="JBHRSV010000012">
    <property type="protein sequence ID" value="MFC2925913.1"/>
    <property type="molecule type" value="Genomic_DNA"/>
</dbReference>
<keyword evidence="3" id="KW-1185">Reference proteome</keyword>
<keyword evidence="1" id="KW-0472">Membrane</keyword>
<organism evidence="2 3">
    <name type="scientific">Hyphobacterium vulgare</name>
    <dbReference type="NCBI Taxonomy" id="1736751"/>
    <lineage>
        <taxon>Bacteria</taxon>
        <taxon>Pseudomonadati</taxon>
        <taxon>Pseudomonadota</taxon>
        <taxon>Alphaproteobacteria</taxon>
        <taxon>Maricaulales</taxon>
        <taxon>Maricaulaceae</taxon>
        <taxon>Hyphobacterium</taxon>
    </lineage>
</organism>
<feature type="transmembrane region" description="Helical" evidence="1">
    <location>
        <begin position="12"/>
        <end position="33"/>
    </location>
</feature>
<evidence type="ECO:0000256" key="1">
    <source>
        <dbReference type="SAM" id="Phobius"/>
    </source>
</evidence>